<protein>
    <recommendedName>
        <fullName evidence="3">Transcriptional regulator, AbiEi antitoxin, Type IV TA system</fullName>
    </recommendedName>
</protein>
<organism evidence="1 2">
    <name type="scientific">Tsukamurella strandjordii</name>
    <dbReference type="NCBI Taxonomy" id="147577"/>
    <lineage>
        <taxon>Bacteria</taxon>
        <taxon>Bacillati</taxon>
        <taxon>Actinomycetota</taxon>
        <taxon>Actinomycetes</taxon>
        <taxon>Mycobacteriales</taxon>
        <taxon>Tsukamurellaceae</taxon>
        <taxon>Tsukamurella</taxon>
    </lineage>
</organism>
<evidence type="ECO:0008006" key="3">
    <source>
        <dbReference type="Google" id="ProtNLM"/>
    </source>
</evidence>
<proteinExistence type="predicted"/>
<evidence type="ECO:0000313" key="2">
    <source>
        <dbReference type="Proteomes" id="UP001178281"/>
    </source>
</evidence>
<keyword evidence="2" id="KW-1185">Reference proteome</keyword>
<reference evidence="1" key="1">
    <citation type="submission" date="2023-08" db="EMBL/GenBank/DDBJ databases">
        <title>The draft genome of Tsukamurella strandjordii strain 050030.</title>
        <authorList>
            <person name="Zhao F."/>
            <person name="Feng Y."/>
            <person name="Zong Z."/>
        </authorList>
    </citation>
    <scope>NUCLEOTIDE SEQUENCE</scope>
    <source>
        <strain evidence="1">050030</strain>
    </source>
</reference>
<dbReference type="RefSeq" id="WP_305112514.1">
    <property type="nucleotide sequence ID" value="NZ_BAAAII010000008.1"/>
</dbReference>
<accession>A0AA90SNA4</accession>
<sequence>MPDDAVPGYRHRRELLAVGMRDSEIRAAVHRRELTRVWAGAYHRGDALAPWREFAVTVRAAADRTSRRLVLSHAAAAALHGMQILNNDWRTVDFTGTGSRGGSVRGNRRVHLRRLDAHDVCEIDGYAVTTLARTALDLALAGTFEQAVCALDAALRAGASMGELEAAADRLGRRRGTATLRAALPEATALAESVGESLSRALMLRWPEIPRPTLQFELFGPAGNLVARTDFLWSHLVVGEFDGRVKLSTSEADHQLTRDNLLVENGLSPHHWRWLECREPDRLRNRLHAALGPRGLLLSRRLPAPVSTSRS</sequence>
<gene>
    <name evidence="1" type="ORF">Q7X28_19170</name>
</gene>
<evidence type="ECO:0000313" key="1">
    <source>
        <dbReference type="EMBL" id="MDP0400043.1"/>
    </source>
</evidence>
<dbReference type="Proteomes" id="UP001178281">
    <property type="component" value="Unassembled WGS sequence"/>
</dbReference>
<dbReference type="EMBL" id="JAUTIX010000008">
    <property type="protein sequence ID" value="MDP0400043.1"/>
    <property type="molecule type" value="Genomic_DNA"/>
</dbReference>
<comment type="caution">
    <text evidence="1">The sequence shown here is derived from an EMBL/GenBank/DDBJ whole genome shotgun (WGS) entry which is preliminary data.</text>
</comment>
<name>A0AA90SNA4_9ACTN</name>
<dbReference type="AlphaFoldDB" id="A0AA90SNA4"/>